<proteinExistence type="predicted"/>
<dbReference type="InterPro" id="IPR029058">
    <property type="entry name" value="AB_hydrolase_fold"/>
</dbReference>
<name>A0ABW9KPJ9_9BACT</name>
<feature type="domain" description="Dienelactone hydrolase" evidence="1">
    <location>
        <begin position="16"/>
        <end position="226"/>
    </location>
</feature>
<accession>A0ABW9KPJ9</accession>
<dbReference type="Pfam" id="PF01738">
    <property type="entry name" value="DLH"/>
    <property type="match status" value="1"/>
</dbReference>
<protein>
    <submittedName>
        <fullName evidence="2">Dienelactone hydrolase family protein</fullName>
        <ecNumber evidence="2">3.1.-.-</ecNumber>
    </submittedName>
</protein>
<sequence length="228" mass="25265">MNTEWVQLKAEDGNELAAYVVRPDGEPKGALVVVQEIFGVNRQIQKSTEEWASHGYLCIAPAMFDRIEKNVNLEYNQEDFQKGFGLMKQFSEGLVDQTKDVKAAVEWLRAETDAPVGVVGYCFGGTMAFLSATRLEIDAAAGYYGGAIAQFANEEPQCPVILHFGADDEYIPQAARDTIQTAHPEVPIFVYEGAGHAFERSVDPNHYRAEAATLANKRTLLFLEQHFG</sequence>
<keyword evidence="2" id="KW-0378">Hydrolase</keyword>
<gene>
    <name evidence="2" type="ORF">ACK2TP_16125</name>
</gene>
<dbReference type="PANTHER" id="PTHR46623">
    <property type="entry name" value="CARBOXYMETHYLENEBUTENOLIDASE-RELATED"/>
    <property type="match status" value="1"/>
</dbReference>
<dbReference type="EMBL" id="JBJYXY010000001">
    <property type="protein sequence ID" value="MFN2977298.1"/>
    <property type="molecule type" value="Genomic_DNA"/>
</dbReference>
<reference evidence="2 3" key="1">
    <citation type="submission" date="2024-12" db="EMBL/GenBank/DDBJ databases">
        <authorList>
            <person name="Lee Y."/>
        </authorList>
    </citation>
    <scope>NUCLEOTIDE SEQUENCE [LARGE SCALE GENOMIC DNA]</scope>
    <source>
        <strain evidence="2 3">03SUJ4</strain>
    </source>
</reference>
<organism evidence="2 3">
    <name type="scientific">Terriglobus aquaticus</name>
    <dbReference type="NCBI Taxonomy" id="940139"/>
    <lineage>
        <taxon>Bacteria</taxon>
        <taxon>Pseudomonadati</taxon>
        <taxon>Acidobacteriota</taxon>
        <taxon>Terriglobia</taxon>
        <taxon>Terriglobales</taxon>
        <taxon>Acidobacteriaceae</taxon>
        <taxon>Terriglobus</taxon>
    </lineage>
</organism>
<dbReference type="PANTHER" id="PTHR46623:SF6">
    <property type="entry name" value="ALPHA_BETA-HYDROLASES SUPERFAMILY PROTEIN"/>
    <property type="match status" value="1"/>
</dbReference>
<dbReference type="Gene3D" id="3.40.50.1820">
    <property type="entry name" value="alpha/beta hydrolase"/>
    <property type="match status" value="1"/>
</dbReference>
<dbReference type="Proteomes" id="UP001634747">
    <property type="component" value="Unassembled WGS sequence"/>
</dbReference>
<dbReference type="InterPro" id="IPR051049">
    <property type="entry name" value="Dienelactone_hydrolase-like"/>
</dbReference>
<dbReference type="InterPro" id="IPR002925">
    <property type="entry name" value="Dienelactn_hydro"/>
</dbReference>
<dbReference type="SUPFAM" id="SSF53474">
    <property type="entry name" value="alpha/beta-Hydrolases"/>
    <property type="match status" value="1"/>
</dbReference>
<evidence type="ECO:0000313" key="3">
    <source>
        <dbReference type="Proteomes" id="UP001634747"/>
    </source>
</evidence>
<comment type="caution">
    <text evidence="2">The sequence shown here is derived from an EMBL/GenBank/DDBJ whole genome shotgun (WGS) entry which is preliminary data.</text>
</comment>
<keyword evidence="3" id="KW-1185">Reference proteome</keyword>
<dbReference type="EC" id="3.1.-.-" evidence="2"/>
<evidence type="ECO:0000313" key="2">
    <source>
        <dbReference type="EMBL" id="MFN2977298.1"/>
    </source>
</evidence>
<dbReference type="GO" id="GO:0016787">
    <property type="term" value="F:hydrolase activity"/>
    <property type="evidence" value="ECO:0007669"/>
    <property type="project" value="UniProtKB-KW"/>
</dbReference>
<evidence type="ECO:0000259" key="1">
    <source>
        <dbReference type="Pfam" id="PF01738"/>
    </source>
</evidence>
<dbReference type="RefSeq" id="WP_263414534.1">
    <property type="nucleotide sequence ID" value="NZ_BAABBH010000001.1"/>
</dbReference>